<keyword evidence="3" id="KW-1185">Reference proteome</keyword>
<dbReference type="AlphaFoldDB" id="A0A7L5DK94"/>
<dbReference type="Pfam" id="PF10677">
    <property type="entry name" value="DUF2490"/>
    <property type="match status" value="1"/>
</dbReference>
<keyword evidence="1" id="KW-0732">Signal</keyword>
<proteinExistence type="predicted"/>
<evidence type="ECO:0000256" key="1">
    <source>
        <dbReference type="SAM" id="SignalP"/>
    </source>
</evidence>
<gene>
    <name evidence="2" type="ORF">HH216_10920</name>
</gene>
<dbReference type="Proteomes" id="UP000501128">
    <property type="component" value="Chromosome"/>
</dbReference>
<organism evidence="2 3">
    <name type="scientific">Spirosoma rhododendri</name>
    <dbReference type="NCBI Taxonomy" id="2728024"/>
    <lineage>
        <taxon>Bacteria</taxon>
        <taxon>Pseudomonadati</taxon>
        <taxon>Bacteroidota</taxon>
        <taxon>Cytophagia</taxon>
        <taxon>Cytophagales</taxon>
        <taxon>Cytophagaceae</taxon>
        <taxon>Spirosoma</taxon>
    </lineage>
</organism>
<sequence length="248" mass="28926">MSYRLPAVLFLLLFSATTLQAQTAPTYTVTPQQQTWLGYLNQTRLSKHWGLWLDIHTRRTSSFLDRWSMHLVRPGIIYYPSDNIRVVGGYTFARLYAQTTPAPTRTEHRPWQQISVDTRYGRLLTTQRLRVEERFIQRTSGSELLDTYGFNWRFRLMLTLQYPLIRSVTARHVPLAVFQNEVMVNAGHQITYNVFDQNRLFVGITYPFSKSLSVQAGYMNQFTQQPSGNAFVSNHIARVFLIHNISKE</sequence>
<dbReference type="RefSeq" id="WP_169550851.1">
    <property type="nucleotide sequence ID" value="NZ_CP051677.1"/>
</dbReference>
<dbReference type="KEGG" id="srho:HH216_10920"/>
<feature type="signal peptide" evidence="1">
    <location>
        <begin position="1"/>
        <end position="21"/>
    </location>
</feature>
<dbReference type="EMBL" id="CP051677">
    <property type="protein sequence ID" value="QJD78884.1"/>
    <property type="molecule type" value="Genomic_DNA"/>
</dbReference>
<reference evidence="2 3" key="1">
    <citation type="submission" date="2020-04" db="EMBL/GenBank/DDBJ databases">
        <title>Genome sequencing of novel species.</title>
        <authorList>
            <person name="Heo J."/>
            <person name="Kim S.-J."/>
            <person name="Kim J.-S."/>
            <person name="Hong S.-B."/>
            <person name="Kwon S.-W."/>
        </authorList>
    </citation>
    <scope>NUCLEOTIDE SEQUENCE [LARGE SCALE GENOMIC DNA]</scope>
    <source>
        <strain evidence="2 3">CJU-R4</strain>
    </source>
</reference>
<evidence type="ECO:0000313" key="3">
    <source>
        <dbReference type="Proteomes" id="UP000501128"/>
    </source>
</evidence>
<accession>A0A7L5DK94</accession>
<name>A0A7L5DK94_9BACT</name>
<dbReference type="InterPro" id="IPR019619">
    <property type="entry name" value="DUF2490"/>
</dbReference>
<evidence type="ECO:0000313" key="2">
    <source>
        <dbReference type="EMBL" id="QJD78884.1"/>
    </source>
</evidence>
<protein>
    <submittedName>
        <fullName evidence="2">DUF2490 domain-containing protein</fullName>
    </submittedName>
</protein>
<feature type="chain" id="PRO_5029596346" evidence="1">
    <location>
        <begin position="22"/>
        <end position="248"/>
    </location>
</feature>